<evidence type="ECO:0000259" key="2">
    <source>
        <dbReference type="Pfam" id="PF03413"/>
    </source>
</evidence>
<dbReference type="AlphaFoldDB" id="A0A2U3APV4"/>
<feature type="domain" description="PepSY" evidence="2">
    <location>
        <begin position="241"/>
        <end position="290"/>
    </location>
</feature>
<dbReference type="EMBL" id="QFVR01000002">
    <property type="protein sequence ID" value="PWI26578.1"/>
    <property type="molecule type" value="Genomic_DNA"/>
</dbReference>
<organism evidence="3 4">
    <name type="scientific">Kurthia sibirica</name>
    <dbReference type="NCBI Taxonomy" id="202750"/>
    <lineage>
        <taxon>Bacteria</taxon>
        <taxon>Bacillati</taxon>
        <taxon>Bacillota</taxon>
        <taxon>Bacilli</taxon>
        <taxon>Bacillales</taxon>
        <taxon>Caryophanaceae</taxon>
        <taxon>Kurthia</taxon>
    </lineage>
</organism>
<dbReference type="RefSeq" id="WP_109304749.1">
    <property type="nucleotide sequence ID" value="NZ_BJUF01000002.1"/>
</dbReference>
<feature type="domain" description="PepSY" evidence="2">
    <location>
        <begin position="395"/>
        <end position="446"/>
    </location>
</feature>
<sequence>MKKIIGSMLIVVLLLSAGIGVMAVKSSTGKLLSKQQIGKYVQKYVAGDVLTIQLNDELYHVEVKGRDKIIYDLQLHANTGELISKVAKNATSMHSKIDLTLNDAKVIALKKIKGTIHNVRLDRENQTYEIEMVRGKYDYTFIIAITTGKIKSRTKNKIEYLATPLTAKEVKELALTKQQGTLKKSRLDSQEGIYYVTIQKKRTVYTLQIDPYEKVILALTSYQKKKITENDNKKSKAVQKTTATKIALNNLPGKIVDSSLKNGVYHFSINTSKGTQHIRVDASTGTVLDQSSVTKPNNENLIDETRARTLALEKQSGDIQSMVYNGNEKRYDIVMLFNDMKITMFVDAISGVVTISSASNTEQLEEPNDKDMTPLPEEPSTELVQKPEPIVKKLLSEQSVSSIALARVGGTVTKMILSNAIYEVEVRDGTYEYALTIDAYTGVILNFTKEYEQ</sequence>
<protein>
    <recommendedName>
        <fullName evidence="2">PepSY domain-containing protein</fullName>
    </recommendedName>
</protein>
<dbReference type="Pfam" id="PF03413">
    <property type="entry name" value="PepSY"/>
    <property type="match status" value="2"/>
</dbReference>
<evidence type="ECO:0000313" key="4">
    <source>
        <dbReference type="Proteomes" id="UP000245938"/>
    </source>
</evidence>
<feature type="region of interest" description="Disordered" evidence="1">
    <location>
        <begin position="360"/>
        <end position="383"/>
    </location>
</feature>
<dbReference type="OrthoDB" id="9780101at2"/>
<comment type="caution">
    <text evidence="3">The sequence shown here is derived from an EMBL/GenBank/DDBJ whole genome shotgun (WGS) entry which is preliminary data.</text>
</comment>
<dbReference type="Gene3D" id="3.10.450.40">
    <property type="match status" value="3"/>
</dbReference>
<proteinExistence type="predicted"/>
<name>A0A2U3APV4_9BACL</name>
<reference evidence="3 4" key="1">
    <citation type="submission" date="2018-05" db="EMBL/GenBank/DDBJ databases">
        <title>Kurthia sibirica genome sequence.</title>
        <authorList>
            <person name="Maclea K.S."/>
            <person name="Goen A.E."/>
        </authorList>
    </citation>
    <scope>NUCLEOTIDE SEQUENCE [LARGE SCALE GENOMIC DNA]</scope>
    <source>
        <strain evidence="3 4">ATCC 49154</strain>
    </source>
</reference>
<keyword evidence="4" id="KW-1185">Reference proteome</keyword>
<evidence type="ECO:0000256" key="1">
    <source>
        <dbReference type="SAM" id="MobiDB-lite"/>
    </source>
</evidence>
<accession>A0A2U3APV4</accession>
<gene>
    <name evidence="3" type="ORF">DEX24_02095</name>
</gene>
<evidence type="ECO:0000313" key="3">
    <source>
        <dbReference type="EMBL" id="PWI26578.1"/>
    </source>
</evidence>
<dbReference type="Proteomes" id="UP000245938">
    <property type="component" value="Unassembled WGS sequence"/>
</dbReference>
<dbReference type="InterPro" id="IPR025711">
    <property type="entry name" value="PepSY"/>
</dbReference>